<dbReference type="AlphaFoldDB" id="A0A6J7QKF9"/>
<feature type="domain" description="Large helicase-related protein winged-helix" evidence="1">
    <location>
        <begin position="141"/>
        <end position="221"/>
    </location>
</feature>
<dbReference type="Pfam" id="PF23234">
    <property type="entry name" value="WHD_4th_Lhr"/>
    <property type="match status" value="1"/>
</dbReference>
<sequence>MGAGALGANDGRIRLCFADQLPALAAGWEAVEPPDGPLHEALRTHLTQHGASFWNGLRAAAADATDTELLTSLWDLVWAGEVTNDSLAPLRALLHSKGSKAARPASPVRGRPRPGRLTRIGPPLGAGRWSMVSPLLSPVPSSTVAAHTAALQLLDRYGVVTREAVLAEGVRGGYAGVYGVLKVLEERGQARRGYFVAGLGAAQFSLPGAVDRLRSLRDTSEWSLHPETAPAPVVLAATDPAQPYGATLAWPDTVGRPARTAGALVVSRGGVPLVWFDRRSHHVVTFPEAAADAGWAEALAALVKDGNARSVEVRKVNGETVGPNSEWAAALLRVGFVEGYKGFTLRA</sequence>
<protein>
    <submittedName>
        <fullName evidence="2">Unannotated protein</fullName>
    </submittedName>
</protein>
<reference evidence="2" key="1">
    <citation type="submission" date="2020-05" db="EMBL/GenBank/DDBJ databases">
        <authorList>
            <person name="Chiriac C."/>
            <person name="Salcher M."/>
            <person name="Ghai R."/>
            <person name="Kavagutti S V."/>
        </authorList>
    </citation>
    <scope>NUCLEOTIDE SEQUENCE</scope>
</reference>
<name>A0A6J7QKF9_9ZZZZ</name>
<evidence type="ECO:0000313" key="2">
    <source>
        <dbReference type="EMBL" id="CAB5016143.1"/>
    </source>
</evidence>
<evidence type="ECO:0000259" key="1">
    <source>
        <dbReference type="Pfam" id="PF23234"/>
    </source>
</evidence>
<organism evidence="2">
    <name type="scientific">freshwater metagenome</name>
    <dbReference type="NCBI Taxonomy" id="449393"/>
    <lineage>
        <taxon>unclassified sequences</taxon>
        <taxon>metagenomes</taxon>
        <taxon>ecological metagenomes</taxon>
    </lineage>
</organism>
<dbReference type="EMBL" id="CAFBOL010000134">
    <property type="protein sequence ID" value="CAB5016143.1"/>
    <property type="molecule type" value="Genomic_DNA"/>
</dbReference>
<dbReference type="InterPro" id="IPR055367">
    <property type="entry name" value="WH4_Lhr"/>
</dbReference>
<proteinExistence type="predicted"/>
<gene>
    <name evidence="2" type="ORF">UFOPK3931_03090</name>
</gene>
<accession>A0A6J7QKF9</accession>